<keyword evidence="2" id="KW-1133">Transmembrane helix</keyword>
<evidence type="ECO:0000256" key="1">
    <source>
        <dbReference type="SAM" id="MobiDB-lite"/>
    </source>
</evidence>
<keyword evidence="4" id="KW-1185">Reference proteome</keyword>
<feature type="region of interest" description="Disordered" evidence="1">
    <location>
        <begin position="549"/>
        <end position="569"/>
    </location>
</feature>
<name>A0ABY5T0U2_9SPHN</name>
<evidence type="ECO:0000256" key="2">
    <source>
        <dbReference type="SAM" id="Phobius"/>
    </source>
</evidence>
<feature type="transmembrane region" description="Helical" evidence="2">
    <location>
        <begin position="56"/>
        <end position="78"/>
    </location>
</feature>
<accession>A0ABY5T0U2</accession>
<organism evidence="3 4">
    <name type="scientific">Qipengyuania spongiae</name>
    <dbReference type="NCBI Taxonomy" id="2909673"/>
    <lineage>
        <taxon>Bacteria</taxon>
        <taxon>Pseudomonadati</taxon>
        <taxon>Pseudomonadota</taxon>
        <taxon>Alphaproteobacteria</taxon>
        <taxon>Sphingomonadales</taxon>
        <taxon>Erythrobacteraceae</taxon>
        <taxon>Qipengyuania</taxon>
    </lineage>
</organism>
<feature type="transmembrane region" description="Helical" evidence="2">
    <location>
        <begin position="90"/>
        <end position="112"/>
    </location>
</feature>
<sequence length="846" mass="93599">MGNGNHIRAVDEHEIEGAQERPSSEETRPRDGDPNEAEHSDEFFVEHIATQASRKWMLPAAMIVLITAWTALFGWTIHREVLGGASLDRWIAWAGAWSLPVILILAIWLLILRTSTREAARFGDAAAALARESDHLEARLLVVNRELSLAREFLASETRALETLGRTAAGRLSEHAERLNDLVVDNGERLEAIAGVSSIARDNMERLRNDLPVIANSAKDVANQIASVGDRANESLEALAVGFDRLDAAGRASDERTSHVRSVIDETLAEYQLTTERLSELAEARFTALRENGAGFRAELDAHEVEVLAAQERRFAKMRDEAAANSAQIRAGEEEAISAWEGQVEAMHERLASAVAEIARIDEQALDASNDKLAALVSEAEQVDRTLAERDRQFAEKLDERQTRLEEISQAAMARLETWMTEFDELLELRRNSQIAHVEAIEGSGAGLRSEFERIGETIGAIANQTRDAENGIARSSEQFAAALSSNREPLEQAAHTLSELTDMSVRLLELIRASAKHGREDIPPAIGDLEVRLAMAKDRVDDLRDRMQDTSASGERLAETVESATAMSRDAGEKLDELTGRIVESTDRQSETLAGLRELLATFDRENRVAADTMRDELGAALTEVADRARAALSEIESEQDVRLRTLADGIASRSGEAIDRALDRKLDEVMSGFEEGARRAAEASHEAAVQMRDQLTRVNELTSNLESRIAHARAQAQEQTDNDFSRRVALISESLNSNAIDIGKALSTEVTDTAWTSYLRGDRGIFTRRAVRLIDNTELREIADLFDADPDFREHVSRYIHDFEAMLRTLLSTRDGNVLGVTVLSSDMGKLYVVLAQAIQRLRE</sequence>
<evidence type="ECO:0000313" key="3">
    <source>
        <dbReference type="EMBL" id="UVI38941.1"/>
    </source>
</evidence>
<keyword evidence="2" id="KW-0812">Transmembrane</keyword>
<gene>
    <name evidence="3" type="ORF">L1F33_11950</name>
</gene>
<dbReference type="EMBL" id="CP092471">
    <property type="protein sequence ID" value="UVI38941.1"/>
    <property type="molecule type" value="Genomic_DNA"/>
</dbReference>
<keyword evidence="2" id="KW-0472">Membrane</keyword>
<proteinExistence type="predicted"/>
<reference evidence="3" key="1">
    <citation type="submission" date="2022-02" db="EMBL/GenBank/DDBJ databases">
        <title>Qipengyuania spongiae sp. nov., isolated from marine sponge.</title>
        <authorList>
            <person name="Li Z."/>
            <person name="Zhang M."/>
        </authorList>
    </citation>
    <scope>NUCLEOTIDE SEQUENCE</scope>
    <source>
        <strain evidence="3">PHS-Z21</strain>
    </source>
</reference>
<protein>
    <submittedName>
        <fullName evidence="3">ATPase</fullName>
    </submittedName>
</protein>
<feature type="compositionally biased region" description="Basic and acidic residues" evidence="1">
    <location>
        <begin position="8"/>
        <end position="39"/>
    </location>
</feature>
<feature type="region of interest" description="Disordered" evidence="1">
    <location>
        <begin position="1"/>
        <end position="39"/>
    </location>
</feature>
<dbReference type="RefSeq" id="WP_265558123.1">
    <property type="nucleotide sequence ID" value="NZ_CP092471.1"/>
</dbReference>
<evidence type="ECO:0000313" key="4">
    <source>
        <dbReference type="Proteomes" id="UP001065265"/>
    </source>
</evidence>
<dbReference type="Proteomes" id="UP001065265">
    <property type="component" value="Chromosome"/>
</dbReference>